<accession>J3PDS9</accession>
<dbReference type="PANTHER" id="PTHR40619">
    <property type="entry name" value="FUNGAL STAND N-TERMINAL GOODBYE DOMAIN-CONTAINING PROTEIN"/>
    <property type="match status" value="1"/>
</dbReference>
<gene>
    <name evidence="5" type="primary">20352110</name>
    <name evidence="4" type="ORF">GGTG_11652</name>
</gene>
<feature type="region of interest" description="Disordered" evidence="2">
    <location>
        <begin position="416"/>
        <end position="438"/>
    </location>
</feature>
<sequence>MASSSLYPTAQGDLASLLNEGERAKEYSVYLAHRYVNSPQTDLNQIIPRSVKEPQSEPAAISNEAGSQDAVGDTTALQSQLDGGNGMVLAPHASERQDVQEEEERFKAFLKDYERGAKEKYKTGIDPHGKHTIQELLDVVESAVDKYQNADTKGLWGKVRLAFRKLGGSGDVITGWLGLLPSETEYLSVICGGLKLIIKAASQMKSVADKILEALCDLPALLSSTKRVLQCFPELRAHSDALYKSTLAALGHMLAYLGRKSGLKRVFKAFFQQTSFEEGLVMKIGDIRKQRDAFNNEADTCQKEMAKRVEEATVAAMKSGDQISQGVQAMKGTMEVCLREQQRVTQQNDAIILAGREMLRRQDSMGRRQDDMQRCQDEMQRELGISRALQQEILALLRANPQAIKMGVEAQKPLESCQQSLEANPEKQKAGPSSELADAHRLIKEAKKRRNWLLRRLEYDEDAPRKDLATNLGLVARIPTDEQDRCLYIINAEKLAKWIRSDVSTALVVHGRSNHTEHRRAGASFVSARLIWSIGQLRAPNLMPLHFFCAQHERDGRPADIVNSLLAQLLERCGEAVDVAEAKDLGKFRSDKLGAVWKRFETVLDLLPPEATVFCVIDSISAFVMKSSTAEDAEDLIEKLLDLAQERPKNKCVFKVLLTAHKRLDSPSLKDADVEQISVPVSLPRTGGLTMQKLKFGLEKKVEELESSPEDE</sequence>
<dbReference type="STRING" id="644352.J3PDS9"/>
<protein>
    <recommendedName>
        <fullName evidence="3">Nephrocystin 3-like N-terminal domain-containing protein</fullName>
    </recommendedName>
</protein>
<keyword evidence="6" id="KW-1185">Reference proteome</keyword>
<reference evidence="4" key="3">
    <citation type="submission" date="2010-09" db="EMBL/GenBank/DDBJ databases">
        <title>Annotation of Gaeumannomyces graminis var. tritici R3-111a-1.</title>
        <authorList>
            <consortium name="The Broad Institute Genome Sequencing Platform"/>
            <person name="Ma L.-J."/>
            <person name="Dead R."/>
            <person name="Young S.K."/>
            <person name="Zeng Q."/>
            <person name="Gargeya S."/>
            <person name="Fitzgerald M."/>
            <person name="Haas B."/>
            <person name="Abouelleil A."/>
            <person name="Alvarado L."/>
            <person name="Arachchi H.M."/>
            <person name="Berlin A."/>
            <person name="Brown A."/>
            <person name="Chapman S.B."/>
            <person name="Chen Z."/>
            <person name="Dunbar C."/>
            <person name="Freedman E."/>
            <person name="Gearin G."/>
            <person name="Gellesch M."/>
            <person name="Goldberg J."/>
            <person name="Griggs A."/>
            <person name="Gujja S."/>
            <person name="Heiman D."/>
            <person name="Howarth C."/>
            <person name="Larson L."/>
            <person name="Lui A."/>
            <person name="MacDonald P.J.P."/>
            <person name="Mehta T."/>
            <person name="Montmayeur A."/>
            <person name="Murphy C."/>
            <person name="Neiman D."/>
            <person name="Pearson M."/>
            <person name="Priest M."/>
            <person name="Roberts A."/>
            <person name="Saif S."/>
            <person name="Shea T."/>
            <person name="Shenoy N."/>
            <person name="Sisk P."/>
            <person name="Stolte C."/>
            <person name="Sykes S."/>
            <person name="Yandava C."/>
            <person name="Wortman J."/>
            <person name="Nusbaum C."/>
            <person name="Birren B."/>
        </authorList>
    </citation>
    <scope>NUCLEOTIDE SEQUENCE</scope>
    <source>
        <strain evidence="4">R3-111a-1</strain>
    </source>
</reference>
<keyword evidence="1" id="KW-0677">Repeat</keyword>
<dbReference type="Proteomes" id="UP000006039">
    <property type="component" value="Unassembled WGS sequence"/>
</dbReference>
<dbReference type="RefSeq" id="XP_009227807.1">
    <property type="nucleotide sequence ID" value="XM_009229543.1"/>
</dbReference>
<dbReference type="Pfam" id="PF24883">
    <property type="entry name" value="NPHP3_N"/>
    <property type="match status" value="1"/>
</dbReference>
<dbReference type="AlphaFoldDB" id="J3PDS9"/>
<reference evidence="6" key="1">
    <citation type="submission" date="2010-07" db="EMBL/GenBank/DDBJ databases">
        <title>The genome sequence of Gaeumannomyces graminis var. tritici strain R3-111a-1.</title>
        <authorList>
            <consortium name="The Broad Institute Genome Sequencing Platform"/>
            <person name="Ma L.-J."/>
            <person name="Dead R."/>
            <person name="Young S."/>
            <person name="Zeng Q."/>
            <person name="Koehrsen M."/>
            <person name="Alvarado L."/>
            <person name="Berlin A."/>
            <person name="Chapman S.B."/>
            <person name="Chen Z."/>
            <person name="Freedman E."/>
            <person name="Gellesch M."/>
            <person name="Goldberg J."/>
            <person name="Griggs A."/>
            <person name="Gujja S."/>
            <person name="Heilman E.R."/>
            <person name="Heiman D."/>
            <person name="Hepburn T."/>
            <person name="Howarth C."/>
            <person name="Jen D."/>
            <person name="Larson L."/>
            <person name="Mehta T."/>
            <person name="Neiman D."/>
            <person name="Pearson M."/>
            <person name="Roberts A."/>
            <person name="Saif S."/>
            <person name="Shea T."/>
            <person name="Shenoy N."/>
            <person name="Sisk P."/>
            <person name="Stolte C."/>
            <person name="Sykes S."/>
            <person name="Walk T."/>
            <person name="White J."/>
            <person name="Yandava C."/>
            <person name="Haas B."/>
            <person name="Nusbaum C."/>
            <person name="Birren B."/>
        </authorList>
    </citation>
    <scope>NUCLEOTIDE SEQUENCE [LARGE SCALE GENOMIC DNA]</scope>
    <source>
        <strain evidence="6">R3-111a-1</strain>
    </source>
</reference>
<dbReference type="eggNOG" id="ENOG502RUEP">
    <property type="taxonomic scope" value="Eukaryota"/>
</dbReference>
<reference evidence="5" key="4">
    <citation type="journal article" date="2015" name="G3 (Bethesda)">
        <title>Genome sequences of three phytopathogenic species of the Magnaporthaceae family of fungi.</title>
        <authorList>
            <person name="Okagaki L.H."/>
            <person name="Nunes C.C."/>
            <person name="Sailsbery J."/>
            <person name="Clay B."/>
            <person name="Brown D."/>
            <person name="John T."/>
            <person name="Oh Y."/>
            <person name="Young N."/>
            <person name="Fitzgerald M."/>
            <person name="Haas B.J."/>
            <person name="Zeng Q."/>
            <person name="Young S."/>
            <person name="Adiconis X."/>
            <person name="Fan L."/>
            <person name="Levin J.Z."/>
            <person name="Mitchell T.K."/>
            <person name="Okubara P.A."/>
            <person name="Farman M.L."/>
            <person name="Kohn L.M."/>
            <person name="Birren B."/>
            <person name="Ma L.-J."/>
            <person name="Dean R.A."/>
        </authorList>
    </citation>
    <scope>NUCLEOTIDE SEQUENCE</scope>
    <source>
        <strain evidence="5">R3-111a-1</strain>
    </source>
</reference>
<reference evidence="4" key="2">
    <citation type="submission" date="2010-07" db="EMBL/GenBank/DDBJ databases">
        <authorList>
            <consortium name="The Broad Institute Genome Sequencing Platform"/>
            <consortium name="Broad Institute Genome Sequencing Center for Infectious Disease"/>
            <person name="Ma L.-J."/>
            <person name="Dead R."/>
            <person name="Young S."/>
            <person name="Zeng Q."/>
            <person name="Koehrsen M."/>
            <person name="Alvarado L."/>
            <person name="Berlin A."/>
            <person name="Chapman S.B."/>
            <person name="Chen Z."/>
            <person name="Freedman E."/>
            <person name="Gellesch M."/>
            <person name="Goldberg J."/>
            <person name="Griggs A."/>
            <person name="Gujja S."/>
            <person name="Heilman E.R."/>
            <person name="Heiman D."/>
            <person name="Hepburn T."/>
            <person name="Howarth C."/>
            <person name="Jen D."/>
            <person name="Larson L."/>
            <person name="Mehta T."/>
            <person name="Neiman D."/>
            <person name="Pearson M."/>
            <person name="Roberts A."/>
            <person name="Saif S."/>
            <person name="Shea T."/>
            <person name="Shenoy N."/>
            <person name="Sisk P."/>
            <person name="Stolte C."/>
            <person name="Sykes S."/>
            <person name="Walk T."/>
            <person name="White J."/>
            <person name="Yandava C."/>
            <person name="Haas B."/>
            <person name="Nusbaum C."/>
            <person name="Birren B."/>
        </authorList>
    </citation>
    <scope>NUCLEOTIDE SEQUENCE</scope>
    <source>
        <strain evidence="4">R3-111a-1</strain>
    </source>
</reference>
<dbReference type="InterPro" id="IPR056884">
    <property type="entry name" value="NPHP3-like_N"/>
</dbReference>
<dbReference type="PANTHER" id="PTHR40619:SF3">
    <property type="entry name" value="FUNGAL STAND N-TERMINAL GOODBYE DOMAIN-CONTAINING PROTEIN"/>
    <property type="match status" value="1"/>
</dbReference>
<name>J3PDS9_GAET3</name>
<proteinExistence type="predicted"/>
<evidence type="ECO:0000259" key="3">
    <source>
        <dbReference type="Pfam" id="PF24883"/>
    </source>
</evidence>
<organism evidence="4">
    <name type="scientific">Gaeumannomyces tritici (strain R3-111a-1)</name>
    <name type="common">Wheat and barley take-all root rot fungus</name>
    <name type="synonym">Gaeumannomyces graminis var. tritici</name>
    <dbReference type="NCBI Taxonomy" id="644352"/>
    <lineage>
        <taxon>Eukaryota</taxon>
        <taxon>Fungi</taxon>
        <taxon>Dikarya</taxon>
        <taxon>Ascomycota</taxon>
        <taxon>Pezizomycotina</taxon>
        <taxon>Sordariomycetes</taxon>
        <taxon>Sordariomycetidae</taxon>
        <taxon>Magnaporthales</taxon>
        <taxon>Magnaporthaceae</taxon>
        <taxon>Gaeumannomyces</taxon>
    </lineage>
</organism>
<evidence type="ECO:0000313" key="5">
    <source>
        <dbReference type="EnsemblFungi" id="EJT70629"/>
    </source>
</evidence>
<evidence type="ECO:0000313" key="4">
    <source>
        <dbReference type="EMBL" id="EJT70629.1"/>
    </source>
</evidence>
<dbReference type="EnsemblFungi" id="EJT70629">
    <property type="protein sequence ID" value="EJT70629"/>
    <property type="gene ID" value="GGTG_11652"/>
</dbReference>
<reference evidence="5" key="5">
    <citation type="submission" date="2018-04" db="UniProtKB">
        <authorList>
            <consortium name="EnsemblFungi"/>
        </authorList>
    </citation>
    <scope>IDENTIFICATION</scope>
    <source>
        <strain evidence="5">R3-111a-1</strain>
    </source>
</reference>
<evidence type="ECO:0000256" key="2">
    <source>
        <dbReference type="SAM" id="MobiDB-lite"/>
    </source>
</evidence>
<dbReference type="EMBL" id="GL385401">
    <property type="protein sequence ID" value="EJT70629.1"/>
    <property type="molecule type" value="Genomic_DNA"/>
</dbReference>
<dbReference type="HOGENOM" id="CLU_030266_1_0_1"/>
<dbReference type="GeneID" id="20352110"/>
<dbReference type="VEuPathDB" id="FungiDB:GGTG_11652"/>
<feature type="domain" description="Nephrocystin 3-like N-terminal" evidence="3">
    <location>
        <begin position="486"/>
        <end position="659"/>
    </location>
</feature>
<evidence type="ECO:0000256" key="1">
    <source>
        <dbReference type="ARBA" id="ARBA00022737"/>
    </source>
</evidence>
<feature type="region of interest" description="Disordered" evidence="2">
    <location>
        <begin position="52"/>
        <end position="74"/>
    </location>
</feature>
<dbReference type="OrthoDB" id="5419927at2759"/>
<evidence type="ECO:0000313" key="6">
    <source>
        <dbReference type="Proteomes" id="UP000006039"/>
    </source>
</evidence>